<evidence type="ECO:0000256" key="2">
    <source>
        <dbReference type="ARBA" id="ARBA00022692"/>
    </source>
</evidence>
<comment type="similarity">
    <text evidence="5">Belongs to the class VI-like SAM-binding methyltransferase superfamily. Isoprenylcysteine carboxyl methyltransferase family.</text>
</comment>
<evidence type="ECO:0000256" key="4">
    <source>
        <dbReference type="ARBA" id="ARBA00023136"/>
    </source>
</evidence>
<comment type="caution">
    <text evidence="6">The sequence shown here is derived from an EMBL/GenBank/DDBJ whole genome shotgun (WGS) entry which is preliminary data.</text>
</comment>
<comment type="subcellular location">
    <subcellularLocation>
        <location evidence="5">Endoplasmic reticulum membrane</location>
        <topology evidence="5">Multi-pass membrane protein</topology>
    </subcellularLocation>
    <subcellularLocation>
        <location evidence="1">Membrane</location>
        <topology evidence="1">Multi-pass membrane protein</topology>
    </subcellularLocation>
</comment>
<comment type="catalytic activity">
    <reaction evidence="5">
        <text>[protein]-C-terminal S-[(2E,6E)-farnesyl]-L-cysteine + S-adenosyl-L-methionine = [protein]-C-terminal S-[(2E,6E)-farnesyl]-L-cysteine methyl ester + S-adenosyl-L-homocysteine</text>
        <dbReference type="Rhea" id="RHEA:21672"/>
        <dbReference type="Rhea" id="RHEA-COMP:12125"/>
        <dbReference type="Rhea" id="RHEA-COMP:12126"/>
        <dbReference type="ChEBI" id="CHEBI:57856"/>
        <dbReference type="ChEBI" id="CHEBI:59789"/>
        <dbReference type="ChEBI" id="CHEBI:90510"/>
        <dbReference type="ChEBI" id="CHEBI:90511"/>
        <dbReference type="EC" id="2.1.1.100"/>
    </reaction>
</comment>
<sequence length="253" mass="27841">MAFIITPILTTPLLKVPILLGVAACHHATLKPPHSSEPLKMHKEFRLSDYLTSGTTFQLVAAMIMRETLIGLSVTEAATILAREFSPGYCAHLAEQARALLYPNTHYPLDLHATPMFLTGTALTFLGCTLRLSCYRALGRFFKWQSTVEDDHELITTGPYAVVRHPSYTALLLISIGAPLALLGPGSYARETGFVDTLWGKAVLTALFGSLATVTGALILRIGEEDEELQKKFGGEWLAWSSRTPYKLIPYVY</sequence>
<dbReference type="AlphaFoldDB" id="A0AAD7U1Q9"/>
<dbReference type="GO" id="GO:0032259">
    <property type="term" value="P:methylation"/>
    <property type="evidence" value="ECO:0007669"/>
    <property type="project" value="UniProtKB-KW"/>
</dbReference>
<evidence type="ECO:0000256" key="3">
    <source>
        <dbReference type="ARBA" id="ARBA00022989"/>
    </source>
</evidence>
<dbReference type="GO" id="GO:0004671">
    <property type="term" value="F:protein C-terminal S-isoprenylcysteine carboxyl O-methyltransferase activity"/>
    <property type="evidence" value="ECO:0007669"/>
    <property type="project" value="UniProtKB-EC"/>
</dbReference>
<evidence type="ECO:0000256" key="5">
    <source>
        <dbReference type="RuleBase" id="RU362022"/>
    </source>
</evidence>
<feature type="transmembrane region" description="Helical" evidence="5">
    <location>
        <begin position="198"/>
        <end position="222"/>
    </location>
</feature>
<evidence type="ECO:0000313" key="7">
    <source>
        <dbReference type="Proteomes" id="UP001215151"/>
    </source>
</evidence>
<feature type="transmembrane region" description="Helical" evidence="5">
    <location>
        <begin position="168"/>
        <end position="186"/>
    </location>
</feature>
<dbReference type="EMBL" id="JAPEVG010000017">
    <property type="protein sequence ID" value="KAJ8496160.1"/>
    <property type="molecule type" value="Genomic_DNA"/>
</dbReference>
<protein>
    <recommendedName>
        <fullName evidence="5">Protein-S-isoprenylcysteine O-methyltransferase</fullName>
        <ecNumber evidence="5">2.1.1.100</ecNumber>
    </recommendedName>
</protein>
<proteinExistence type="inferred from homology"/>
<keyword evidence="3 5" id="KW-1133">Transmembrane helix</keyword>
<keyword evidence="5" id="KW-0489">Methyltransferase</keyword>
<keyword evidence="2 5" id="KW-0812">Transmembrane</keyword>
<dbReference type="Proteomes" id="UP001215151">
    <property type="component" value="Unassembled WGS sequence"/>
</dbReference>
<keyword evidence="5" id="KW-0808">Transferase</keyword>
<dbReference type="PANTHER" id="PTHR43847:SF1">
    <property type="entry name" value="BLL3993 PROTEIN"/>
    <property type="match status" value="1"/>
</dbReference>
<reference evidence="6" key="1">
    <citation type="submission" date="2022-11" db="EMBL/GenBank/DDBJ databases">
        <title>Genome Sequence of Cubamyces cubensis.</title>
        <authorList>
            <person name="Buettner E."/>
        </authorList>
    </citation>
    <scope>NUCLEOTIDE SEQUENCE</scope>
    <source>
        <strain evidence="6">MPL-01</strain>
    </source>
</reference>
<keyword evidence="4 5" id="KW-0472">Membrane</keyword>
<evidence type="ECO:0000256" key="1">
    <source>
        <dbReference type="ARBA" id="ARBA00004141"/>
    </source>
</evidence>
<keyword evidence="5" id="KW-0949">S-adenosyl-L-methionine</keyword>
<dbReference type="Gene3D" id="1.20.120.1630">
    <property type="match status" value="1"/>
</dbReference>
<accession>A0AAD7U1Q9</accession>
<keyword evidence="5" id="KW-0256">Endoplasmic reticulum</keyword>
<dbReference type="EC" id="2.1.1.100" evidence="5"/>
<gene>
    <name evidence="6" type="ORF">ONZ51_g1267</name>
</gene>
<dbReference type="InterPro" id="IPR007269">
    <property type="entry name" value="ICMT_MeTrfase"/>
</dbReference>
<evidence type="ECO:0000313" key="6">
    <source>
        <dbReference type="EMBL" id="KAJ8496160.1"/>
    </source>
</evidence>
<dbReference type="PANTHER" id="PTHR43847">
    <property type="entry name" value="BLL3993 PROTEIN"/>
    <property type="match status" value="1"/>
</dbReference>
<name>A0AAD7U1Q9_9APHY</name>
<dbReference type="InterPro" id="IPR052527">
    <property type="entry name" value="Metal_cation-efflux_comp"/>
</dbReference>
<keyword evidence="7" id="KW-1185">Reference proteome</keyword>
<dbReference type="Pfam" id="PF04140">
    <property type="entry name" value="ICMT"/>
    <property type="match status" value="1"/>
</dbReference>
<dbReference type="GO" id="GO:0005789">
    <property type="term" value="C:endoplasmic reticulum membrane"/>
    <property type="evidence" value="ECO:0007669"/>
    <property type="project" value="UniProtKB-SubCell"/>
</dbReference>
<comment type="caution">
    <text evidence="5">Lacks conserved residue(s) required for the propagation of feature annotation.</text>
</comment>
<organism evidence="6 7">
    <name type="scientific">Trametes cubensis</name>
    <dbReference type="NCBI Taxonomy" id="1111947"/>
    <lineage>
        <taxon>Eukaryota</taxon>
        <taxon>Fungi</taxon>
        <taxon>Dikarya</taxon>
        <taxon>Basidiomycota</taxon>
        <taxon>Agaricomycotina</taxon>
        <taxon>Agaricomycetes</taxon>
        <taxon>Polyporales</taxon>
        <taxon>Polyporaceae</taxon>
        <taxon>Trametes</taxon>
    </lineage>
</organism>